<dbReference type="Proteomes" id="UP001152795">
    <property type="component" value="Unassembled WGS sequence"/>
</dbReference>
<dbReference type="GO" id="GO:0072665">
    <property type="term" value="P:protein localization to vacuole"/>
    <property type="evidence" value="ECO:0007669"/>
    <property type="project" value="TreeGrafter"/>
</dbReference>
<dbReference type="OrthoDB" id="73273at2759"/>
<keyword evidence="9" id="KW-0170">Cobalt</keyword>
<dbReference type="AlphaFoldDB" id="A0A7D9DG99"/>
<organism evidence="10 11">
    <name type="scientific">Paramuricea clavata</name>
    <name type="common">Red gorgonian</name>
    <name type="synonym">Violescent sea-whip</name>
    <dbReference type="NCBI Taxonomy" id="317549"/>
    <lineage>
        <taxon>Eukaryota</taxon>
        <taxon>Metazoa</taxon>
        <taxon>Cnidaria</taxon>
        <taxon>Anthozoa</taxon>
        <taxon>Octocorallia</taxon>
        <taxon>Malacalcyonacea</taxon>
        <taxon>Plexauridae</taxon>
        <taxon>Paramuricea</taxon>
    </lineage>
</organism>
<keyword evidence="11" id="KW-1185">Reference proteome</keyword>
<dbReference type="GO" id="GO:0005765">
    <property type="term" value="C:lysosomal membrane"/>
    <property type="evidence" value="ECO:0007669"/>
    <property type="project" value="UniProtKB-SubCell"/>
</dbReference>
<dbReference type="GO" id="GO:0031419">
    <property type="term" value="F:cobalamin binding"/>
    <property type="evidence" value="ECO:0007669"/>
    <property type="project" value="UniProtKB-KW"/>
</dbReference>
<evidence type="ECO:0000313" key="11">
    <source>
        <dbReference type="Proteomes" id="UP001152795"/>
    </source>
</evidence>
<name>A0A7D9DG99_PARCT</name>
<dbReference type="PANTHER" id="PTHR16130:SF2">
    <property type="entry name" value="LYSOSOMAL COBALAMIN TRANSPORT ESCORT PROTEIN LMBD1"/>
    <property type="match status" value="1"/>
</dbReference>
<keyword evidence="4" id="KW-0846">Cobalamin</keyword>
<reference evidence="10" key="1">
    <citation type="submission" date="2020-04" db="EMBL/GenBank/DDBJ databases">
        <authorList>
            <person name="Alioto T."/>
            <person name="Alioto T."/>
            <person name="Gomez Garrido J."/>
        </authorList>
    </citation>
    <scope>NUCLEOTIDE SEQUENCE</scope>
    <source>
        <strain evidence="10">A484AB</strain>
    </source>
</reference>
<evidence type="ECO:0000256" key="3">
    <source>
        <dbReference type="ARBA" id="ARBA00022448"/>
    </source>
</evidence>
<dbReference type="Pfam" id="PF04791">
    <property type="entry name" value="LMBR1"/>
    <property type="match status" value="1"/>
</dbReference>
<comment type="caution">
    <text evidence="10">The sequence shown here is derived from an EMBL/GenBank/DDBJ whole genome shotgun (WGS) entry which is preliminary data.</text>
</comment>
<comment type="similarity">
    <text evidence="2">Belongs to the LIMR family. LMBRD1 subfamily.</text>
</comment>
<keyword evidence="5" id="KW-0812">Transmembrane</keyword>
<dbReference type="EMBL" id="CACRXK020000524">
    <property type="protein sequence ID" value="CAB3982630.1"/>
    <property type="molecule type" value="Genomic_DNA"/>
</dbReference>
<keyword evidence="7" id="KW-0472">Membrane</keyword>
<gene>
    <name evidence="10" type="ORF">PACLA_8A036941</name>
</gene>
<evidence type="ECO:0000256" key="8">
    <source>
        <dbReference type="ARBA" id="ARBA00023228"/>
    </source>
</evidence>
<keyword evidence="6" id="KW-1133">Transmembrane helix</keyword>
<protein>
    <submittedName>
        <fullName evidence="10">Probable lysosomal cobalamin transporter</fullName>
    </submittedName>
</protein>
<evidence type="ECO:0000256" key="7">
    <source>
        <dbReference type="ARBA" id="ARBA00023136"/>
    </source>
</evidence>
<dbReference type="InterPro" id="IPR050854">
    <property type="entry name" value="LMBD1_LysCbl_Transport"/>
</dbReference>
<evidence type="ECO:0000256" key="5">
    <source>
        <dbReference type="ARBA" id="ARBA00022692"/>
    </source>
</evidence>
<evidence type="ECO:0000313" key="10">
    <source>
        <dbReference type="EMBL" id="CAB3982630.1"/>
    </source>
</evidence>
<evidence type="ECO:0000256" key="6">
    <source>
        <dbReference type="ARBA" id="ARBA00022989"/>
    </source>
</evidence>
<dbReference type="PANTHER" id="PTHR16130">
    <property type="entry name" value="LYSOSOMAL COBALAMIN TRANSPORTER-RELATED"/>
    <property type="match status" value="1"/>
</dbReference>
<evidence type="ECO:0000256" key="4">
    <source>
        <dbReference type="ARBA" id="ARBA00022628"/>
    </source>
</evidence>
<evidence type="ECO:0000256" key="1">
    <source>
        <dbReference type="ARBA" id="ARBA00004155"/>
    </source>
</evidence>
<sequence length="363" mass="41755">MGIPHLVLIHGWIPFAVVIFIIFVFSWIYVRYYQDHLESEMSTTITAIIALTITLITSAMVPLDIFLVSYMKTSDGTFKSWAANLTDRSSFEDNISYTYYGLYAVVILFLFLILPFMYFYFEEQDDEVTCKMRMCGAMKYTIVFIIAASIILLVGSFVPLKHPPSNVTQWDDKLNYLKNEIKTSHGETALTFTIGLLTFVGMISIISYTAYGMSVLPLELIKGYRSIKDERYSLNAKRETLQTQIGLLTDKYVGKRRMSTRDRSRLSKLEDEERLLNRRHGRLNNADMKCCKNCFVLFRPFQIALGIFFILLALLIVISLVITVIDKAMHSLGYKYGYSLPDPRFVNPVNKVMLYAQEVIMLS</sequence>
<evidence type="ECO:0000256" key="2">
    <source>
        <dbReference type="ARBA" id="ARBA00009901"/>
    </source>
</evidence>
<comment type="subcellular location">
    <subcellularLocation>
        <location evidence="1">Lysosome membrane</location>
        <topology evidence="1">Multi-pass membrane protein</topology>
    </subcellularLocation>
</comment>
<evidence type="ECO:0000256" key="9">
    <source>
        <dbReference type="ARBA" id="ARBA00023285"/>
    </source>
</evidence>
<keyword evidence="8" id="KW-0458">Lysosome</keyword>
<proteinExistence type="inferred from homology"/>
<accession>A0A7D9DG99</accession>
<dbReference type="InterPro" id="IPR006876">
    <property type="entry name" value="LMBR1-like_membr_prot"/>
</dbReference>
<keyword evidence="3" id="KW-0813">Transport</keyword>